<proteinExistence type="predicted"/>
<organism evidence="1 2">
    <name type="scientific">Cichorium intybus</name>
    <name type="common">Chicory</name>
    <dbReference type="NCBI Taxonomy" id="13427"/>
    <lineage>
        <taxon>Eukaryota</taxon>
        <taxon>Viridiplantae</taxon>
        <taxon>Streptophyta</taxon>
        <taxon>Embryophyta</taxon>
        <taxon>Tracheophyta</taxon>
        <taxon>Spermatophyta</taxon>
        <taxon>Magnoliopsida</taxon>
        <taxon>eudicotyledons</taxon>
        <taxon>Gunneridae</taxon>
        <taxon>Pentapetalae</taxon>
        <taxon>asterids</taxon>
        <taxon>campanulids</taxon>
        <taxon>Asterales</taxon>
        <taxon>Asteraceae</taxon>
        <taxon>Cichorioideae</taxon>
        <taxon>Cichorieae</taxon>
        <taxon>Cichoriinae</taxon>
        <taxon>Cichorium</taxon>
    </lineage>
</organism>
<protein>
    <submittedName>
        <fullName evidence="1">Uncharacterized protein</fullName>
    </submittedName>
</protein>
<dbReference type="Proteomes" id="UP001055811">
    <property type="component" value="Linkage Group LG02"/>
</dbReference>
<evidence type="ECO:0000313" key="1">
    <source>
        <dbReference type="EMBL" id="KAI3780257.1"/>
    </source>
</evidence>
<keyword evidence="2" id="KW-1185">Reference proteome</keyword>
<dbReference type="EMBL" id="CM042010">
    <property type="protein sequence ID" value="KAI3780257.1"/>
    <property type="molecule type" value="Genomic_DNA"/>
</dbReference>
<name>A0ACB9GA25_CICIN</name>
<sequence length="110" mass="12081">MFESANNENKSDDLDSPLCISIEEQIDFFSKSVIVSIKARCRSSPHLGYSPPHPPEHILLDLTPKMRDNLHQISGKQQCRWVVCDGGGLADSGDKHGGSPRPTSSSSMCR</sequence>
<comment type="caution">
    <text evidence="1">The sequence shown here is derived from an EMBL/GenBank/DDBJ whole genome shotgun (WGS) entry which is preliminary data.</text>
</comment>
<evidence type="ECO:0000313" key="2">
    <source>
        <dbReference type="Proteomes" id="UP001055811"/>
    </source>
</evidence>
<gene>
    <name evidence="1" type="ORF">L2E82_10229</name>
</gene>
<reference evidence="2" key="1">
    <citation type="journal article" date="2022" name="Mol. Ecol. Resour.">
        <title>The genomes of chicory, endive, great burdock and yacon provide insights into Asteraceae palaeo-polyploidization history and plant inulin production.</title>
        <authorList>
            <person name="Fan W."/>
            <person name="Wang S."/>
            <person name="Wang H."/>
            <person name="Wang A."/>
            <person name="Jiang F."/>
            <person name="Liu H."/>
            <person name="Zhao H."/>
            <person name="Xu D."/>
            <person name="Zhang Y."/>
        </authorList>
    </citation>
    <scope>NUCLEOTIDE SEQUENCE [LARGE SCALE GENOMIC DNA]</scope>
    <source>
        <strain evidence="2">cv. Punajuju</strain>
    </source>
</reference>
<reference evidence="1 2" key="2">
    <citation type="journal article" date="2022" name="Mol. Ecol. Resour.">
        <title>The genomes of chicory, endive, great burdock and yacon provide insights into Asteraceae paleo-polyploidization history and plant inulin production.</title>
        <authorList>
            <person name="Fan W."/>
            <person name="Wang S."/>
            <person name="Wang H."/>
            <person name="Wang A."/>
            <person name="Jiang F."/>
            <person name="Liu H."/>
            <person name="Zhao H."/>
            <person name="Xu D."/>
            <person name="Zhang Y."/>
        </authorList>
    </citation>
    <scope>NUCLEOTIDE SEQUENCE [LARGE SCALE GENOMIC DNA]</scope>
    <source>
        <strain evidence="2">cv. Punajuju</strain>
        <tissue evidence="1">Leaves</tissue>
    </source>
</reference>
<accession>A0ACB9GA25</accession>